<name>A0A8J2LY20_9BILA</name>
<organism evidence="1 2">
    <name type="scientific">Cercopithifilaria johnstoni</name>
    <dbReference type="NCBI Taxonomy" id="2874296"/>
    <lineage>
        <taxon>Eukaryota</taxon>
        <taxon>Metazoa</taxon>
        <taxon>Ecdysozoa</taxon>
        <taxon>Nematoda</taxon>
        <taxon>Chromadorea</taxon>
        <taxon>Rhabditida</taxon>
        <taxon>Spirurina</taxon>
        <taxon>Spiruromorpha</taxon>
        <taxon>Filarioidea</taxon>
        <taxon>Onchocercidae</taxon>
        <taxon>Cercopithifilaria</taxon>
    </lineage>
</organism>
<comment type="caution">
    <text evidence="1">The sequence shown here is derived from an EMBL/GenBank/DDBJ whole genome shotgun (WGS) entry which is preliminary data.</text>
</comment>
<dbReference type="AlphaFoldDB" id="A0A8J2LY20"/>
<gene>
    <name evidence="1" type="ORF">CJOHNSTONI_LOCUS72</name>
</gene>
<accession>A0A8J2LY20</accession>
<dbReference type="Proteomes" id="UP000746747">
    <property type="component" value="Unassembled WGS sequence"/>
</dbReference>
<proteinExistence type="predicted"/>
<reference evidence="1" key="1">
    <citation type="submission" date="2021-09" db="EMBL/GenBank/DDBJ databases">
        <authorList>
            <consortium name="Pathogen Informatics"/>
        </authorList>
    </citation>
    <scope>NUCLEOTIDE SEQUENCE</scope>
</reference>
<dbReference type="EMBL" id="CAKAEH010000012">
    <property type="protein sequence ID" value="CAG9529499.1"/>
    <property type="molecule type" value="Genomic_DNA"/>
</dbReference>
<dbReference type="OrthoDB" id="5876961at2759"/>
<evidence type="ECO:0000313" key="2">
    <source>
        <dbReference type="Proteomes" id="UP000746747"/>
    </source>
</evidence>
<keyword evidence="2" id="KW-1185">Reference proteome</keyword>
<protein>
    <submittedName>
        <fullName evidence="1">Uncharacterized protein</fullName>
    </submittedName>
</protein>
<sequence length="246" mass="26209">MEDDREEKCVAIKLHEDEFSGLIRNIASSIPRDKVGDTASGILGNLVSSFSGHGAGGGSEGKGYNQSGRYGSGGYNQGGGYGSRYGGYGSGEYNQGGYGTAGFGSGYGSGGYNQGGYGTSGFGSSYGSGAGFGYGGEEYDSRDKYENRENNSGNSSAFGLVGNLIGGILDSGSASRRGNNVYNDYESGGSGYDDYNRKKPEKMRKLIFATFSFANIRSRKKMLETQEKRRKQAERKSVKFLAYHEH</sequence>
<evidence type="ECO:0000313" key="1">
    <source>
        <dbReference type="EMBL" id="CAG9529499.1"/>
    </source>
</evidence>